<dbReference type="InterPro" id="IPR027417">
    <property type="entry name" value="P-loop_NTPase"/>
</dbReference>
<dbReference type="GO" id="GO:0004016">
    <property type="term" value="F:adenylate cyclase activity"/>
    <property type="evidence" value="ECO:0007669"/>
    <property type="project" value="TreeGrafter"/>
</dbReference>
<name>A0A1A2EI11_MYCSD</name>
<sequence>MAATRACATCGTEPRDGARFCDGCGAPIAPAAEHAEYKQVTVLFADVVQSMQLAATVGTERLREIMTELVTRAAAVVQRFGGTVDKFTGDGLMAIFGAPVALEDHAVRACRAALVMQEQAGGLAEQLRRRDGVDLQVRIGINSGEVIVGDIGSGTLGYTAIGEQVGMAQRMESVAPPGGVMLSAATAQLVAAVSVLGEPELARIKGVEDAVPARQLLSMIPRRQQDRSAESVLVGRESQVATLEAMLARAITGHGAAMCVVGSAGIGKTRLVEEIVRCAKDHGVEVFSAFCEAHTADVAFHVVAGLLGAAARVGGLDDANMRATVRARVPDADPEDMLLLDDLLGIVEPGVELPKIDPDARRRRLTALVNTAQVARTHPAVFVIEDVHWIDEVSESMLADFLTVIADTCSLVLITCRPEYQGTLQQIPGVETMLLEPLSTRETYVLVTDLVGTHPSASEVAGIIADHSAGNPLFAEEITRELAQRGVLIGERGSYVCRTAAAQIHVPATLQATLAARIDRLSATAKHALAAAAVIGSRFSGELLAALGVEPCIEELIGAELIEPLSPPNPDADYAFQHPLIRMVAYEAQLKSGRADVHRRLAAAIESRDPASADANATLIAGHWEAAGERHVAYRWHLRAAAWALNRDITAARMSWERAQKIADTLPADDPDRTAMRIAPRTMLCGIAWRAGLDDISSRFEELRELCDAAGDKPSLAIAMAGLVIGYVYQDRIHEASELASETMALLDSIDDPSLTVGLSFAPIFAKTELDGWDDVAEWSQRVIDLADGDPTMGNFLVGSPLAVVLAERSIARWRLGHPGWRDDQERALAMARDTDPLSLVVAVAFAYQAAIAYGVLRADDAAVRTIEEAVGHAERLGDDYTLSKARQNLGFVLLHRPTAAERDHGQQILTQVGQVGEFPITLVFLARERALRGDREHALALIRTIADQLVRGGQLLGWGFHATNVLVETLLDEPSQADLAEAEAAIEFLATAPAEENLVIRDIWLLRLRALLARARDDATGYACYRDRCRDMAETLGFGGHLAWAEAMP</sequence>
<dbReference type="CDD" id="cd07302">
    <property type="entry name" value="CHD"/>
    <property type="match status" value="1"/>
</dbReference>
<dbReference type="Proteomes" id="UP000093985">
    <property type="component" value="Unassembled WGS sequence"/>
</dbReference>
<comment type="caution">
    <text evidence="4">The sequence shown here is derived from an EMBL/GenBank/DDBJ whole genome shotgun (WGS) entry which is preliminary data.</text>
</comment>
<dbReference type="AlphaFoldDB" id="A0A1A2EI11"/>
<protein>
    <submittedName>
        <fullName evidence="4">Cyclase</fullName>
    </submittedName>
</protein>
<dbReference type="Gene3D" id="3.30.70.1230">
    <property type="entry name" value="Nucleotide cyclase"/>
    <property type="match status" value="1"/>
</dbReference>
<evidence type="ECO:0000259" key="3">
    <source>
        <dbReference type="PROSITE" id="PS50125"/>
    </source>
</evidence>
<dbReference type="PANTHER" id="PTHR16305">
    <property type="entry name" value="TESTICULAR SOLUBLE ADENYLYL CYCLASE"/>
    <property type="match status" value="1"/>
</dbReference>
<dbReference type="Gene3D" id="3.40.50.300">
    <property type="entry name" value="P-loop containing nucleotide triphosphate hydrolases"/>
    <property type="match status" value="1"/>
</dbReference>
<dbReference type="OrthoDB" id="5476461at2"/>
<reference evidence="5" key="1">
    <citation type="submission" date="2016-06" db="EMBL/GenBank/DDBJ databases">
        <authorList>
            <person name="Sutton G."/>
            <person name="Brinkac L."/>
            <person name="Sanka R."/>
            <person name="Adams M."/>
            <person name="Lau E."/>
            <person name="Mehaffy C."/>
            <person name="Tameris M."/>
            <person name="Hatherill M."/>
            <person name="Hanekom W."/>
            <person name="Mahomed H."/>
            <person name="Mcshane H."/>
        </authorList>
    </citation>
    <scope>NUCLEOTIDE SEQUENCE [LARGE SCALE GENOMIC DNA]</scope>
    <source>
        <strain evidence="5">852014-51077_SCH5608930-a</strain>
    </source>
</reference>
<dbReference type="Pfam" id="PF13191">
    <property type="entry name" value="AAA_16"/>
    <property type="match status" value="1"/>
</dbReference>
<dbReference type="GO" id="GO:0035556">
    <property type="term" value="P:intracellular signal transduction"/>
    <property type="evidence" value="ECO:0007669"/>
    <property type="project" value="InterPro"/>
</dbReference>
<accession>A0A1A2EI11</accession>
<dbReference type="GO" id="GO:0005524">
    <property type="term" value="F:ATP binding"/>
    <property type="evidence" value="ECO:0007669"/>
    <property type="project" value="UniProtKB-KW"/>
</dbReference>
<evidence type="ECO:0000256" key="1">
    <source>
        <dbReference type="ARBA" id="ARBA00022741"/>
    </source>
</evidence>
<feature type="domain" description="Guanylate cyclase" evidence="3">
    <location>
        <begin position="41"/>
        <end position="172"/>
    </location>
</feature>
<keyword evidence="1" id="KW-0547">Nucleotide-binding</keyword>
<dbReference type="InterPro" id="IPR001054">
    <property type="entry name" value="A/G_cyclase"/>
</dbReference>
<organism evidence="4 5">
    <name type="scientific">Mycolicibacter sinensis (strain JDM601)</name>
    <name type="common">Mycobacterium sinense</name>
    <dbReference type="NCBI Taxonomy" id="875328"/>
    <lineage>
        <taxon>Bacteria</taxon>
        <taxon>Bacillati</taxon>
        <taxon>Actinomycetota</taxon>
        <taxon>Actinomycetes</taxon>
        <taxon>Mycobacteriales</taxon>
        <taxon>Mycobacteriaceae</taxon>
        <taxon>Mycolicibacter</taxon>
    </lineage>
</organism>
<dbReference type="SUPFAM" id="SSF52540">
    <property type="entry name" value="P-loop containing nucleoside triphosphate hydrolases"/>
    <property type="match status" value="1"/>
</dbReference>
<dbReference type="RefSeq" id="WP_064855901.1">
    <property type="nucleotide sequence ID" value="NZ_LZIM01000070.1"/>
</dbReference>
<dbReference type="SUPFAM" id="SSF55073">
    <property type="entry name" value="Nucleotide cyclase"/>
    <property type="match status" value="1"/>
</dbReference>
<dbReference type="GO" id="GO:0005737">
    <property type="term" value="C:cytoplasm"/>
    <property type="evidence" value="ECO:0007669"/>
    <property type="project" value="TreeGrafter"/>
</dbReference>
<gene>
    <name evidence="4" type="ORF">A5771_12825</name>
</gene>
<keyword evidence="2" id="KW-0067">ATP-binding</keyword>
<dbReference type="PROSITE" id="PS50125">
    <property type="entry name" value="GUANYLATE_CYCLASE_2"/>
    <property type="match status" value="1"/>
</dbReference>
<dbReference type="InterPro" id="IPR041664">
    <property type="entry name" value="AAA_16"/>
</dbReference>
<dbReference type="PANTHER" id="PTHR16305:SF28">
    <property type="entry name" value="GUANYLATE CYCLASE DOMAIN-CONTAINING PROTEIN"/>
    <property type="match status" value="1"/>
</dbReference>
<evidence type="ECO:0000256" key="2">
    <source>
        <dbReference type="ARBA" id="ARBA00022840"/>
    </source>
</evidence>
<dbReference type="EMBL" id="LZIN01000073">
    <property type="protein sequence ID" value="OBG03680.1"/>
    <property type="molecule type" value="Genomic_DNA"/>
</dbReference>
<dbReference type="SMART" id="SM00044">
    <property type="entry name" value="CYCc"/>
    <property type="match status" value="1"/>
</dbReference>
<dbReference type="InterPro" id="IPR029787">
    <property type="entry name" value="Nucleotide_cyclase"/>
</dbReference>
<proteinExistence type="predicted"/>
<evidence type="ECO:0000313" key="4">
    <source>
        <dbReference type="EMBL" id="OBG03680.1"/>
    </source>
</evidence>
<dbReference type="GO" id="GO:0009190">
    <property type="term" value="P:cyclic nucleotide biosynthetic process"/>
    <property type="evidence" value="ECO:0007669"/>
    <property type="project" value="InterPro"/>
</dbReference>
<evidence type="ECO:0000313" key="5">
    <source>
        <dbReference type="Proteomes" id="UP000093985"/>
    </source>
</evidence>
<dbReference type="Pfam" id="PF00211">
    <property type="entry name" value="Guanylate_cyc"/>
    <property type="match status" value="1"/>
</dbReference>